<protein>
    <submittedName>
        <fullName evidence="2">Uncharacterized protein</fullName>
    </submittedName>
</protein>
<comment type="caution">
    <text evidence="2">The sequence shown here is derived from an EMBL/GenBank/DDBJ whole genome shotgun (WGS) entry which is preliminary data.</text>
</comment>
<dbReference type="EMBL" id="SULG01000071">
    <property type="protein sequence ID" value="TLD40925.1"/>
    <property type="molecule type" value="Genomic_DNA"/>
</dbReference>
<feature type="compositionally biased region" description="Basic and acidic residues" evidence="1">
    <location>
        <begin position="19"/>
        <end position="28"/>
    </location>
</feature>
<dbReference type="Proteomes" id="UP000319783">
    <property type="component" value="Unassembled WGS sequence"/>
</dbReference>
<name>A0A533Q8K8_9BACT</name>
<evidence type="ECO:0000313" key="2">
    <source>
        <dbReference type="EMBL" id="TLD40925.1"/>
    </source>
</evidence>
<dbReference type="AlphaFoldDB" id="A0A533Q8K8"/>
<sequence>MSKKVIFSQPLRASQSPKQGKEEVIPLDPPLEKGETCECFEKEGLGKPCQRENTGIVNSLSSTKEIPTFPPFLNHLHISPFFKGGSRGIKMLQSLLLRNDTMLPITLFGQPLSPPL</sequence>
<proteinExistence type="predicted"/>
<evidence type="ECO:0000256" key="1">
    <source>
        <dbReference type="SAM" id="MobiDB-lite"/>
    </source>
</evidence>
<reference evidence="2 3" key="1">
    <citation type="submission" date="2019-04" db="EMBL/GenBank/DDBJ databases">
        <title>Genome of a novel bacterium Candidatus Jettenia ecosi reconstructed from metagenome of an anammox bioreactor.</title>
        <authorList>
            <person name="Mardanov A.V."/>
            <person name="Beletsky A.V."/>
            <person name="Ravin N.V."/>
            <person name="Botchkova E.A."/>
            <person name="Litti Y.V."/>
            <person name="Nozhevnikova A.N."/>
        </authorList>
    </citation>
    <scope>NUCLEOTIDE SEQUENCE [LARGE SCALE GENOMIC DNA]</scope>
    <source>
        <strain evidence="2">J2</strain>
    </source>
</reference>
<feature type="region of interest" description="Disordered" evidence="1">
    <location>
        <begin position="1"/>
        <end position="28"/>
    </location>
</feature>
<organism evidence="2 3">
    <name type="scientific">Candidatus Jettenia ecosi</name>
    <dbReference type="NCBI Taxonomy" id="2494326"/>
    <lineage>
        <taxon>Bacteria</taxon>
        <taxon>Pseudomonadati</taxon>
        <taxon>Planctomycetota</taxon>
        <taxon>Candidatus Brocadiia</taxon>
        <taxon>Candidatus Brocadiales</taxon>
        <taxon>Candidatus Brocadiaceae</taxon>
        <taxon>Candidatus Jettenia</taxon>
    </lineage>
</organism>
<gene>
    <name evidence="2" type="ORF">JETT_2802</name>
</gene>
<accession>A0A533Q8K8</accession>
<evidence type="ECO:0000313" key="3">
    <source>
        <dbReference type="Proteomes" id="UP000319783"/>
    </source>
</evidence>